<protein>
    <submittedName>
        <fullName evidence="1">Uncharacterized protein</fullName>
    </submittedName>
</protein>
<organism evidence="2">
    <name type="scientific">Salpingoeca rosetta (strain ATCC 50818 / BSB-021)</name>
    <dbReference type="NCBI Taxonomy" id="946362"/>
    <lineage>
        <taxon>Eukaryota</taxon>
        <taxon>Choanoflagellata</taxon>
        <taxon>Craspedida</taxon>
        <taxon>Salpingoecidae</taxon>
        <taxon>Salpingoeca</taxon>
    </lineage>
</organism>
<sequence>MSGTYYGLCTIPTFDCQEDLGVTIKNTRTQERIQTDTLHVSCKSDKFDAHKNMAGMVIWQYGGKTDWRLNGVHCKSGYIYVRHTENIQSIKSSQGQVHGKLFKALFGVEPGEDVVGTGFAYVKGKWKFNSFTFNASSSDGWHDTKKRRRVQATRSVASFGLHWTTGSQQYNDRDKQLVPLPFALRASSCTICLL</sequence>
<dbReference type="KEGG" id="sre:PTSG_08207"/>
<dbReference type="Proteomes" id="UP000007799">
    <property type="component" value="Unassembled WGS sequence"/>
</dbReference>
<dbReference type="EMBL" id="GL832975">
    <property type="protein sequence ID" value="EGD76859.1"/>
    <property type="molecule type" value="Genomic_DNA"/>
</dbReference>
<dbReference type="OrthoDB" id="9996906at2759"/>
<reference evidence="1" key="1">
    <citation type="submission" date="2009-08" db="EMBL/GenBank/DDBJ databases">
        <title>Annotation of Salpingoeca rosetta.</title>
        <authorList>
            <consortium name="The Broad Institute Genome Sequencing Platform"/>
            <person name="Russ C."/>
            <person name="Cuomo C."/>
            <person name="Burger G."/>
            <person name="Gray M.W."/>
            <person name="Holland P.W.H."/>
            <person name="King N."/>
            <person name="Lang F.B.F."/>
            <person name="Roger A.J."/>
            <person name="Ruiz-Trillo I."/>
            <person name="Young S.K."/>
            <person name="Zeng Q."/>
            <person name="Gargeya S."/>
            <person name="Alvarado L."/>
            <person name="Berlin A."/>
            <person name="Chapman S.B."/>
            <person name="Chen Z."/>
            <person name="Freedman E."/>
            <person name="Gellesch M."/>
            <person name="Goldberg J."/>
            <person name="Griggs A."/>
            <person name="Gujja S."/>
            <person name="Heilman E."/>
            <person name="Heiman D."/>
            <person name="Howarth C."/>
            <person name="Mehta T."/>
            <person name="Neiman D."/>
            <person name="Pearson M."/>
            <person name="Roberts A."/>
            <person name="Saif S."/>
            <person name="Shea T."/>
            <person name="Shenoy N."/>
            <person name="Sisk P."/>
            <person name="Stolte C."/>
            <person name="Sykes S."/>
            <person name="White J."/>
            <person name="Yandava C."/>
            <person name="Haas B."/>
            <person name="Nusbaum C."/>
            <person name="Birren B."/>
        </authorList>
    </citation>
    <scope>NUCLEOTIDE SEQUENCE [LARGE SCALE GENOMIC DNA]</scope>
    <source>
        <strain evidence="1">ATCC 50818</strain>
    </source>
</reference>
<dbReference type="InParanoid" id="F2UIB0"/>
<dbReference type="RefSeq" id="XP_004991231.1">
    <property type="nucleotide sequence ID" value="XM_004991174.1"/>
</dbReference>
<keyword evidence="2" id="KW-1185">Reference proteome</keyword>
<name>F2UIB0_SALR5</name>
<proteinExistence type="predicted"/>
<dbReference type="AlphaFoldDB" id="F2UIB0"/>
<evidence type="ECO:0000313" key="2">
    <source>
        <dbReference type="Proteomes" id="UP000007799"/>
    </source>
</evidence>
<dbReference type="GeneID" id="16071792"/>
<evidence type="ECO:0000313" key="1">
    <source>
        <dbReference type="EMBL" id="EGD76859.1"/>
    </source>
</evidence>
<gene>
    <name evidence="1" type="ORF">PTSG_08207</name>
</gene>
<accession>F2UIB0</accession>